<feature type="region of interest" description="Disordered" evidence="1">
    <location>
        <begin position="1"/>
        <end position="20"/>
    </location>
</feature>
<gene>
    <name evidence="2" type="ORF">EZS27_023591</name>
</gene>
<dbReference type="AlphaFoldDB" id="A0A5J4R263"/>
<accession>A0A5J4R263</accession>
<name>A0A5J4R263_9ZZZZ</name>
<comment type="caution">
    <text evidence="2">The sequence shown here is derived from an EMBL/GenBank/DDBJ whole genome shotgun (WGS) entry which is preliminary data.</text>
</comment>
<feature type="region of interest" description="Disordered" evidence="1">
    <location>
        <begin position="37"/>
        <end position="72"/>
    </location>
</feature>
<sequence>MNKEPENKDKKVTNPDDAAKKLQGMVTLGIPDTRLTGQISVQQPLQDTLSEEETKREEPSVPSVRTRKRKDQVGDYKETYFKRIDFSDRQPLYITRITHEKLMLIVNIVGGRKAAISSYVENILLQHLESNKEEINGLYDDNYTRPLNESINYLIINHFNRLFY</sequence>
<dbReference type="EMBL" id="SNRY01001995">
    <property type="protein sequence ID" value="KAA6327424.1"/>
    <property type="molecule type" value="Genomic_DNA"/>
</dbReference>
<reference evidence="2" key="1">
    <citation type="submission" date="2019-03" db="EMBL/GenBank/DDBJ databases">
        <title>Single cell metagenomics reveals metabolic interactions within the superorganism composed of flagellate Streblomastix strix and complex community of Bacteroidetes bacteria on its surface.</title>
        <authorList>
            <person name="Treitli S.C."/>
            <person name="Kolisko M."/>
            <person name="Husnik F."/>
            <person name="Keeling P."/>
            <person name="Hampl V."/>
        </authorList>
    </citation>
    <scope>NUCLEOTIDE SEQUENCE</scope>
    <source>
        <strain evidence="2">STM</strain>
    </source>
</reference>
<dbReference type="Pfam" id="PF11888">
    <property type="entry name" value="DUF3408"/>
    <property type="match status" value="1"/>
</dbReference>
<evidence type="ECO:0008006" key="3">
    <source>
        <dbReference type="Google" id="ProtNLM"/>
    </source>
</evidence>
<feature type="compositionally biased region" description="Polar residues" evidence="1">
    <location>
        <begin position="37"/>
        <end position="48"/>
    </location>
</feature>
<protein>
    <recommendedName>
        <fullName evidence="3">DUF3408 domain-containing protein</fullName>
    </recommendedName>
</protein>
<proteinExistence type="predicted"/>
<organism evidence="2">
    <name type="scientific">termite gut metagenome</name>
    <dbReference type="NCBI Taxonomy" id="433724"/>
    <lineage>
        <taxon>unclassified sequences</taxon>
        <taxon>metagenomes</taxon>
        <taxon>organismal metagenomes</taxon>
    </lineage>
</organism>
<evidence type="ECO:0000313" key="2">
    <source>
        <dbReference type="EMBL" id="KAA6327424.1"/>
    </source>
</evidence>
<evidence type="ECO:0000256" key="1">
    <source>
        <dbReference type="SAM" id="MobiDB-lite"/>
    </source>
</evidence>
<dbReference type="InterPro" id="IPR021823">
    <property type="entry name" value="DUF3408"/>
</dbReference>